<evidence type="ECO:0000256" key="1">
    <source>
        <dbReference type="SAM" id="MobiDB-lite"/>
    </source>
</evidence>
<feature type="compositionally biased region" description="Low complexity" evidence="1">
    <location>
        <begin position="239"/>
        <end position="248"/>
    </location>
</feature>
<keyword evidence="3" id="KW-1185">Reference proteome</keyword>
<reference evidence="2" key="2">
    <citation type="submission" date="2023-01" db="EMBL/GenBank/DDBJ databases">
        <title>Draft genome sequence of Portibacter lacus strain NBRC 108769.</title>
        <authorList>
            <person name="Sun Q."/>
            <person name="Mori K."/>
        </authorList>
    </citation>
    <scope>NUCLEOTIDE SEQUENCE</scope>
    <source>
        <strain evidence="2">NBRC 108769</strain>
    </source>
</reference>
<dbReference type="AlphaFoldDB" id="A0AA37WG49"/>
<dbReference type="Proteomes" id="UP001156666">
    <property type="component" value="Unassembled WGS sequence"/>
</dbReference>
<accession>A0AA37WG49</accession>
<evidence type="ECO:0000313" key="2">
    <source>
        <dbReference type="EMBL" id="GLR19498.1"/>
    </source>
</evidence>
<gene>
    <name evidence="2" type="ORF">GCM10007940_41140</name>
</gene>
<dbReference type="EMBL" id="BSOH01000027">
    <property type="protein sequence ID" value="GLR19498.1"/>
    <property type="molecule type" value="Genomic_DNA"/>
</dbReference>
<evidence type="ECO:0000313" key="3">
    <source>
        <dbReference type="Proteomes" id="UP001156666"/>
    </source>
</evidence>
<reference evidence="2" key="1">
    <citation type="journal article" date="2014" name="Int. J. Syst. Evol. Microbiol.">
        <title>Complete genome sequence of Corynebacterium casei LMG S-19264T (=DSM 44701T), isolated from a smear-ripened cheese.</title>
        <authorList>
            <consortium name="US DOE Joint Genome Institute (JGI-PGF)"/>
            <person name="Walter F."/>
            <person name="Albersmeier A."/>
            <person name="Kalinowski J."/>
            <person name="Ruckert C."/>
        </authorList>
    </citation>
    <scope>NUCLEOTIDE SEQUENCE</scope>
    <source>
        <strain evidence="2">NBRC 108769</strain>
    </source>
</reference>
<sequence length="257" mass="31050">MTEEIHILTFFVNTRDGRWEEETLETQFVELLKSQRWLQAEAKKWNQSLDFDNEYFFLDNKFVTYLDRKALKSNPRVILQKIINKLKFHSFQEYLKENEFDQIVRKLKVVIFINNAHRRHVITPWSTKEMDIVILYRDPKSEKVTNQYEISHELLHQFGAWDLYYKRGKNQTLESGKEAEKRYPYSIMMKRYQNKEMLNIDEVTAWRIGWNQWDESFNEFDPFLNQEKIKEEAIGIPISGKTNPSNSNKNKKEGNLH</sequence>
<feature type="region of interest" description="Disordered" evidence="1">
    <location>
        <begin position="235"/>
        <end position="257"/>
    </location>
</feature>
<comment type="caution">
    <text evidence="2">The sequence shown here is derived from an EMBL/GenBank/DDBJ whole genome shotgun (WGS) entry which is preliminary data.</text>
</comment>
<protein>
    <submittedName>
        <fullName evidence="2">Uncharacterized protein</fullName>
    </submittedName>
</protein>
<organism evidence="2 3">
    <name type="scientific">Portibacter lacus</name>
    <dbReference type="NCBI Taxonomy" id="1099794"/>
    <lineage>
        <taxon>Bacteria</taxon>
        <taxon>Pseudomonadati</taxon>
        <taxon>Bacteroidota</taxon>
        <taxon>Saprospiria</taxon>
        <taxon>Saprospirales</taxon>
        <taxon>Haliscomenobacteraceae</taxon>
        <taxon>Portibacter</taxon>
    </lineage>
</organism>
<name>A0AA37WG49_9BACT</name>
<proteinExistence type="predicted"/>